<dbReference type="Proteomes" id="UP000235965">
    <property type="component" value="Unassembled WGS sequence"/>
</dbReference>
<dbReference type="GO" id="GO:0005912">
    <property type="term" value="C:adherens junction"/>
    <property type="evidence" value="ECO:0007669"/>
    <property type="project" value="TreeGrafter"/>
</dbReference>
<feature type="region of interest" description="Disordered" evidence="5">
    <location>
        <begin position="620"/>
        <end position="640"/>
    </location>
</feature>
<feature type="compositionally biased region" description="Polar residues" evidence="5">
    <location>
        <begin position="1"/>
        <end position="13"/>
    </location>
</feature>
<evidence type="ECO:0000259" key="6">
    <source>
        <dbReference type="PROSITE" id="PS50023"/>
    </source>
</evidence>
<organism evidence="7 8">
    <name type="scientific">Cryptotermes secundus</name>
    <dbReference type="NCBI Taxonomy" id="105785"/>
    <lineage>
        <taxon>Eukaryota</taxon>
        <taxon>Metazoa</taxon>
        <taxon>Ecdysozoa</taxon>
        <taxon>Arthropoda</taxon>
        <taxon>Hexapoda</taxon>
        <taxon>Insecta</taxon>
        <taxon>Pterygota</taxon>
        <taxon>Neoptera</taxon>
        <taxon>Polyneoptera</taxon>
        <taxon>Dictyoptera</taxon>
        <taxon>Blattodea</taxon>
        <taxon>Blattoidea</taxon>
        <taxon>Termitoidae</taxon>
        <taxon>Kalotermitidae</taxon>
        <taxon>Cryptotermitinae</taxon>
        <taxon>Cryptotermes</taxon>
    </lineage>
</organism>
<feature type="domain" description="LIM zinc-binding" evidence="6">
    <location>
        <begin position="828"/>
        <end position="887"/>
    </location>
</feature>
<sequence length="943" mass="99721">IETKEVSSASQSEYIDVTEQPVSSQQDSLQVSEAKSSSQLTADTQEAQSTVTASDGSFCPLPVSAVTSQSEVISKCEQNINSQSHTIPSQAVSGFVPVSWEQEYSAMQFQQQTRHISSHQSSSFISETIQPLQIFADTPPTLPFPSQAQDQSTTSLSPLSSALTAVLDQSNCPLSTVTKAVAPVPMQSAPTATQASYPAAVKCVASGSLPASVQAAHNHETACPSPLLSALTVAPGRPYSPLSSATKVMAQFPVQTTPVSTQAVRPVAPVPLPAGIEAPLARGAAYPSVAKVAPLLTSTQVVKPSSSIPAPLQTNIQAPSSSECTCPSPLTSALTIAPDRPYSPLSISTRTPDCVTLPKTAKFTNGPVPASVEFSPNEQLLRDETQFPLLSAPSHKFAETSKPEPVSIKITPKQRPVSSGALPVIGAFRPIIPATEFKPITSEVVLDKEPHSPRPPVSYELSTECAAPPAARPKTPVQRIATPTSCSRSGTPIQQQKYTTAGLQKPAIIPIYQQEMGEFPGQRPRSATPTCPMTVPRALTPQPLFTKTEVPYAPQKPSASFQRQLPPHKPYASYQPAAPAAPPAAVQPEPLIQQSLMPFPNIPLPEVTETESLDIASRPVTIPQPQPFSAPQNLLLGPSPLSTTQPLPLCPVPKLPTPAAPQPVPSALVVKPSPLSASQSKPAAPNPSISTTMPVVPKIVPVLATQPVSIASTPSAPSSSSVPNAGGGGIGVPGGVQKGASIAGSTAPHRGRGVLTQQSSIAGGRIPLCAHCSSQIRGPFITALGKNWCPDHFVCVNAQCRRPLADIGFVEEKGELYCEYCFEKYLAPTCDKCSTKVKGDCLNAIGKHFHPECFLCAYCGKLFGNNPFFLEDGLPYCEADWNELFTTKCFACGFPIEAGDRWVEALSNNYHSQCFNCTNCKRNLEGQSFYAKGGRPFCKAHAR</sequence>
<dbReference type="InterPro" id="IPR001781">
    <property type="entry name" value="Znf_LIM"/>
</dbReference>
<evidence type="ECO:0000256" key="1">
    <source>
        <dbReference type="ARBA" id="ARBA00022723"/>
    </source>
</evidence>
<dbReference type="Pfam" id="PF00412">
    <property type="entry name" value="LIM"/>
    <property type="match status" value="3"/>
</dbReference>
<gene>
    <name evidence="7" type="ORF">B7P43_G03022</name>
</gene>
<dbReference type="CDD" id="cd09455">
    <property type="entry name" value="LIM1_Enigma_like_1"/>
    <property type="match status" value="1"/>
</dbReference>
<keyword evidence="1 4" id="KW-0479">Metal-binding</keyword>
<accession>A0A2J7PWF5</accession>
<dbReference type="FunFam" id="2.10.110.10:FF:000060">
    <property type="entry name" value="Uncharacterized protein, isoform Z"/>
    <property type="match status" value="1"/>
</dbReference>
<evidence type="ECO:0000256" key="4">
    <source>
        <dbReference type="PROSITE-ProRule" id="PRU00125"/>
    </source>
</evidence>
<reference evidence="7 8" key="1">
    <citation type="submission" date="2017-12" db="EMBL/GenBank/DDBJ databases">
        <title>Hemimetabolous genomes reveal molecular basis of termite eusociality.</title>
        <authorList>
            <person name="Harrison M.C."/>
            <person name="Jongepier E."/>
            <person name="Robertson H.M."/>
            <person name="Arning N."/>
            <person name="Bitard-Feildel T."/>
            <person name="Chao H."/>
            <person name="Childers C.P."/>
            <person name="Dinh H."/>
            <person name="Doddapaneni H."/>
            <person name="Dugan S."/>
            <person name="Gowin J."/>
            <person name="Greiner C."/>
            <person name="Han Y."/>
            <person name="Hu H."/>
            <person name="Hughes D.S.T."/>
            <person name="Huylmans A.-K."/>
            <person name="Kemena C."/>
            <person name="Kremer L.P.M."/>
            <person name="Lee S.L."/>
            <person name="Lopez-Ezquerra A."/>
            <person name="Mallet L."/>
            <person name="Monroy-Kuhn J.M."/>
            <person name="Moser A."/>
            <person name="Murali S.C."/>
            <person name="Muzny D.M."/>
            <person name="Otani S."/>
            <person name="Piulachs M.-D."/>
            <person name="Poelchau M."/>
            <person name="Qu J."/>
            <person name="Schaub F."/>
            <person name="Wada-Katsumata A."/>
            <person name="Worley K.C."/>
            <person name="Xie Q."/>
            <person name="Ylla G."/>
            <person name="Poulsen M."/>
            <person name="Gibbs R.A."/>
            <person name="Schal C."/>
            <person name="Richards S."/>
            <person name="Belles X."/>
            <person name="Korb J."/>
            <person name="Bornberg-Bauer E."/>
        </authorList>
    </citation>
    <scope>NUCLEOTIDE SEQUENCE [LARGE SCALE GENOMIC DNA]</scope>
    <source>
        <tissue evidence="7">Whole body</tissue>
    </source>
</reference>
<dbReference type="GO" id="GO:0051371">
    <property type="term" value="F:muscle alpha-actinin binding"/>
    <property type="evidence" value="ECO:0007669"/>
    <property type="project" value="TreeGrafter"/>
</dbReference>
<dbReference type="PROSITE" id="PS50023">
    <property type="entry name" value="LIM_DOMAIN_2"/>
    <property type="match status" value="2"/>
</dbReference>
<feature type="region of interest" description="Disordered" evidence="5">
    <location>
        <begin position="555"/>
        <end position="586"/>
    </location>
</feature>
<dbReference type="FunFam" id="2.10.110.10:FF:000067">
    <property type="entry name" value="Uncharacterized protein, isoform Z"/>
    <property type="match status" value="1"/>
</dbReference>
<feature type="compositionally biased region" description="Polar residues" evidence="5">
    <location>
        <begin position="20"/>
        <end position="54"/>
    </location>
</feature>
<protein>
    <recommendedName>
        <fullName evidence="6">LIM zinc-binding domain-containing protein</fullName>
    </recommendedName>
</protein>
<dbReference type="AlphaFoldDB" id="A0A2J7PWF5"/>
<comment type="caution">
    <text evidence="7">The sequence shown here is derived from an EMBL/GenBank/DDBJ whole genome shotgun (WGS) entry which is preliminary data.</text>
</comment>
<dbReference type="GO" id="GO:0031941">
    <property type="term" value="C:filamentous actin"/>
    <property type="evidence" value="ECO:0007669"/>
    <property type="project" value="TreeGrafter"/>
</dbReference>
<dbReference type="PANTHER" id="PTHR24214">
    <property type="entry name" value="PDZ AND LIM DOMAIN PROTEIN ZASP"/>
    <property type="match status" value="1"/>
</dbReference>
<keyword evidence="3 4" id="KW-0440">LIM domain</keyword>
<feature type="region of interest" description="Disordered" evidence="5">
    <location>
        <begin position="468"/>
        <end position="495"/>
    </location>
</feature>
<name>A0A2J7PWF5_9NEOP</name>
<dbReference type="OrthoDB" id="5911912at2759"/>
<dbReference type="GO" id="GO:0030036">
    <property type="term" value="P:actin cytoskeleton organization"/>
    <property type="evidence" value="ECO:0007669"/>
    <property type="project" value="TreeGrafter"/>
</dbReference>
<dbReference type="GO" id="GO:0003779">
    <property type="term" value="F:actin binding"/>
    <property type="evidence" value="ECO:0007669"/>
    <property type="project" value="TreeGrafter"/>
</dbReference>
<evidence type="ECO:0000313" key="8">
    <source>
        <dbReference type="Proteomes" id="UP000235965"/>
    </source>
</evidence>
<keyword evidence="8" id="KW-1185">Reference proteome</keyword>
<dbReference type="InterPro" id="IPR050604">
    <property type="entry name" value="PDZ-LIM_domain"/>
</dbReference>
<evidence type="ECO:0000313" key="7">
    <source>
        <dbReference type="EMBL" id="PNF20662.1"/>
    </source>
</evidence>
<feature type="compositionally biased region" description="Polar residues" evidence="5">
    <location>
        <begin position="481"/>
        <end position="495"/>
    </location>
</feature>
<evidence type="ECO:0000256" key="3">
    <source>
        <dbReference type="ARBA" id="ARBA00023038"/>
    </source>
</evidence>
<feature type="domain" description="LIM zinc-binding" evidence="6">
    <location>
        <begin position="888"/>
        <end position="943"/>
    </location>
</feature>
<feature type="region of interest" description="Disordered" evidence="5">
    <location>
        <begin position="1"/>
        <end position="54"/>
    </location>
</feature>
<dbReference type="CDD" id="cd09461">
    <property type="entry name" value="LIM3_Enigma_like_1"/>
    <property type="match status" value="1"/>
</dbReference>
<dbReference type="GO" id="GO:0046872">
    <property type="term" value="F:metal ion binding"/>
    <property type="evidence" value="ECO:0007669"/>
    <property type="project" value="UniProtKB-KW"/>
</dbReference>
<dbReference type="PROSITE" id="PS00478">
    <property type="entry name" value="LIM_DOMAIN_1"/>
    <property type="match status" value="1"/>
</dbReference>
<keyword evidence="2 4" id="KW-0862">Zinc</keyword>
<dbReference type="GO" id="GO:0030018">
    <property type="term" value="C:Z disc"/>
    <property type="evidence" value="ECO:0007669"/>
    <property type="project" value="TreeGrafter"/>
</dbReference>
<dbReference type="CDD" id="cd08368">
    <property type="entry name" value="LIM"/>
    <property type="match status" value="1"/>
</dbReference>
<dbReference type="SUPFAM" id="SSF57716">
    <property type="entry name" value="Glucocorticoid receptor-like (DNA-binding domain)"/>
    <property type="match status" value="3"/>
</dbReference>
<dbReference type="FunFam" id="2.10.110.10:FF:000069">
    <property type="entry name" value="Uncharacterized protein, isoform Z"/>
    <property type="match status" value="1"/>
</dbReference>
<dbReference type="EMBL" id="NEVH01020933">
    <property type="protein sequence ID" value="PNF20662.1"/>
    <property type="molecule type" value="Genomic_DNA"/>
</dbReference>
<dbReference type="GO" id="GO:0001725">
    <property type="term" value="C:stress fiber"/>
    <property type="evidence" value="ECO:0007669"/>
    <property type="project" value="TreeGrafter"/>
</dbReference>
<evidence type="ECO:0000256" key="5">
    <source>
        <dbReference type="SAM" id="MobiDB-lite"/>
    </source>
</evidence>
<evidence type="ECO:0000256" key="2">
    <source>
        <dbReference type="ARBA" id="ARBA00022833"/>
    </source>
</evidence>
<dbReference type="SMART" id="SM00132">
    <property type="entry name" value="LIM"/>
    <property type="match status" value="3"/>
</dbReference>
<dbReference type="PANTHER" id="PTHR24214:SF38">
    <property type="entry name" value="PDZ AND LIM DOMAIN PROTEIN ZASP-RELATED"/>
    <property type="match status" value="1"/>
</dbReference>
<dbReference type="GO" id="GO:0061061">
    <property type="term" value="P:muscle structure development"/>
    <property type="evidence" value="ECO:0007669"/>
    <property type="project" value="TreeGrafter"/>
</dbReference>
<proteinExistence type="predicted"/>
<feature type="compositionally biased region" description="Low complexity" evidence="5">
    <location>
        <begin position="570"/>
        <end position="586"/>
    </location>
</feature>
<feature type="non-terminal residue" evidence="7">
    <location>
        <position position="1"/>
    </location>
</feature>
<dbReference type="Gene3D" id="2.10.110.10">
    <property type="entry name" value="Cysteine Rich Protein"/>
    <property type="match status" value="3"/>
</dbReference>